<sequence>VSLLLGPNVASTQTVLPMFQENVSLLGEFCKDEVPRLCDHSLLSNSSRFTRPCALAESYVSSGSELTLEQFLRQGSALYPVSFVLRYEFVDTSLEGAPIKDSANACDRVFTSSSASPSTGRFQSPRSVFFYGRGGAQNLTCVLRFEAGQGERVRLTFTRARFGDRPCTSRLDQRTRRWMCVTSKTKAKTQTSWARNSGFHGVSELWVSEYPWPGVQLPRDCLCSKLSEPLVITTLTSSVVEVNFTITLMNITQDFFDFYFEGEYQFLSGSDVEGGMCSTSREDRRLRGSSGEIALRSPVSRKNILQETTLDQVGKDDDSSSDKDSNSVPCVNHPWLIEPEDCVNNFLYLKIRGFEMPSSSSLTKSVNSATVCPTQNRIVVYSGVDTREPKVVCPTEMAGVETTTKIQVVEVFSDGWNRVNKSGAGLLLLTPHARSFVVEFLEREPGSYAVTWMEVSKRPLLTASSSFAMSSSTTPPECPYR</sequence>
<name>A0A6L2Q6T6_COPFO</name>
<protein>
    <recommendedName>
        <fullName evidence="1">DUF7805 domain-containing protein</fullName>
    </recommendedName>
</protein>
<gene>
    <name evidence="2" type="ORF">Cfor_11868</name>
</gene>
<comment type="caution">
    <text evidence="2">The sequence shown here is derived from an EMBL/GenBank/DDBJ whole genome shotgun (WGS) entry which is preliminary data.</text>
</comment>
<dbReference type="AlphaFoldDB" id="A0A6L2Q6T6"/>
<dbReference type="PANTHER" id="PTHR47537:SF3">
    <property type="entry name" value="CUB DOMAIN-CONTAINING PROTEIN"/>
    <property type="match status" value="1"/>
</dbReference>
<evidence type="ECO:0000313" key="2">
    <source>
        <dbReference type="EMBL" id="GFG38518.1"/>
    </source>
</evidence>
<dbReference type="PANTHER" id="PTHR47537">
    <property type="entry name" value="CUBILIN"/>
    <property type="match status" value="1"/>
</dbReference>
<feature type="domain" description="DUF7805" evidence="1">
    <location>
        <begin position="278"/>
        <end position="459"/>
    </location>
</feature>
<dbReference type="InterPro" id="IPR053207">
    <property type="entry name" value="Non-NMDA_GluR_Accessory"/>
</dbReference>
<feature type="non-terminal residue" evidence="2">
    <location>
        <position position="1"/>
    </location>
</feature>
<dbReference type="OrthoDB" id="10037824at2759"/>
<dbReference type="InterPro" id="IPR056707">
    <property type="entry name" value="DUF7805"/>
</dbReference>
<dbReference type="GO" id="GO:0005886">
    <property type="term" value="C:plasma membrane"/>
    <property type="evidence" value="ECO:0007669"/>
    <property type="project" value="TreeGrafter"/>
</dbReference>
<evidence type="ECO:0000259" key="1">
    <source>
        <dbReference type="Pfam" id="PF25090"/>
    </source>
</evidence>
<evidence type="ECO:0000313" key="3">
    <source>
        <dbReference type="Proteomes" id="UP000502823"/>
    </source>
</evidence>
<keyword evidence="3" id="KW-1185">Reference proteome</keyword>
<proteinExistence type="predicted"/>
<dbReference type="InParanoid" id="A0A6L2Q6T6"/>
<organism evidence="2 3">
    <name type="scientific">Coptotermes formosanus</name>
    <name type="common">Formosan subterranean termite</name>
    <dbReference type="NCBI Taxonomy" id="36987"/>
    <lineage>
        <taxon>Eukaryota</taxon>
        <taxon>Metazoa</taxon>
        <taxon>Ecdysozoa</taxon>
        <taxon>Arthropoda</taxon>
        <taxon>Hexapoda</taxon>
        <taxon>Insecta</taxon>
        <taxon>Pterygota</taxon>
        <taxon>Neoptera</taxon>
        <taxon>Polyneoptera</taxon>
        <taxon>Dictyoptera</taxon>
        <taxon>Blattodea</taxon>
        <taxon>Blattoidea</taxon>
        <taxon>Termitoidae</taxon>
        <taxon>Rhinotermitidae</taxon>
        <taxon>Coptotermes</taxon>
    </lineage>
</organism>
<accession>A0A6L2Q6T6</accession>
<dbReference type="EMBL" id="BLKM01000789">
    <property type="protein sequence ID" value="GFG38518.1"/>
    <property type="molecule type" value="Genomic_DNA"/>
</dbReference>
<dbReference type="Pfam" id="PF25090">
    <property type="entry name" value="DUF7805"/>
    <property type="match status" value="1"/>
</dbReference>
<dbReference type="Proteomes" id="UP000502823">
    <property type="component" value="Unassembled WGS sequence"/>
</dbReference>
<reference evidence="3" key="1">
    <citation type="submission" date="2020-01" db="EMBL/GenBank/DDBJ databases">
        <title>Draft genome sequence of the Termite Coptotermes fromosanus.</title>
        <authorList>
            <person name="Itakura S."/>
            <person name="Yosikawa Y."/>
            <person name="Umezawa K."/>
        </authorList>
    </citation>
    <scope>NUCLEOTIDE SEQUENCE [LARGE SCALE GENOMIC DNA]</scope>
</reference>